<dbReference type="eggNOG" id="KOG1543">
    <property type="taxonomic scope" value="Eukaryota"/>
</dbReference>
<keyword evidence="4" id="KW-1185">Reference proteome</keyword>
<proteinExistence type="inferred from homology"/>
<dbReference type="PhylomeDB" id="E9I697"/>
<dbReference type="SUPFAM" id="SSF54001">
    <property type="entry name" value="Cysteine proteinases"/>
    <property type="match status" value="1"/>
</dbReference>
<dbReference type="HOGENOM" id="CLU_1699874_0_0_1"/>
<dbReference type="Proteomes" id="UP000000305">
    <property type="component" value="Unassembled WGS sequence"/>
</dbReference>
<dbReference type="InParanoid" id="E9I697"/>
<gene>
    <name evidence="3" type="ORF">DAPPUDRAFT_9835</name>
</gene>
<feature type="domain" description="Peptidase C1A papain C-terminal" evidence="2">
    <location>
        <begin position="68"/>
        <end position="155"/>
    </location>
</feature>
<dbReference type="GO" id="GO:0008234">
    <property type="term" value="F:cysteine-type peptidase activity"/>
    <property type="evidence" value="ECO:0007669"/>
    <property type="project" value="InterPro"/>
</dbReference>
<dbReference type="InterPro" id="IPR013128">
    <property type="entry name" value="Peptidase_C1A"/>
</dbReference>
<feature type="non-terminal residue" evidence="3">
    <location>
        <position position="155"/>
    </location>
</feature>
<protein>
    <recommendedName>
        <fullName evidence="2">Peptidase C1A papain C-terminal domain-containing protein</fullName>
    </recommendedName>
</protein>
<dbReference type="InterPro" id="IPR000668">
    <property type="entry name" value="Peptidase_C1A_C"/>
</dbReference>
<comment type="similarity">
    <text evidence="1">Belongs to the peptidase C1 family.</text>
</comment>
<evidence type="ECO:0000256" key="1">
    <source>
        <dbReference type="ARBA" id="ARBA00008455"/>
    </source>
</evidence>
<name>E9I697_DAPPU</name>
<dbReference type="Gene3D" id="3.90.70.10">
    <property type="entry name" value="Cysteine proteinases"/>
    <property type="match status" value="2"/>
</dbReference>
<feature type="non-terminal residue" evidence="3">
    <location>
        <position position="1"/>
    </location>
</feature>
<dbReference type="EMBL" id="GL736292">
    <property type="protein sequence ID" value="EFX60484.1"/>
    <property type="molecule type" value="Genomic_DNA"/>
</dbReference>
<organism evidence="3 4">
    <name type="scientific">Daphnia pulex</name>
    <name type="common">Water flea</name>
    <dbReference type="NCBI Taxonomy" id="6669"/>
    <lineage>
        <taxon>Eukaryota</taxon>
        <taxon>Metazoa</taxon>
        <taxon>Ecdysozoa</taxon>
        <taxon>Arthropoda</taxon>
        <taxon>Crustacea</taxon>
        <taxon>Branchiopoda</taxon>
        <taxon>Diplostraca</taxon>
        <taxon>Cladocera</taxon>
        <taxon>Anomopoda</taxon>
        <taxon>Daphniidae</taxon>
        <taxon>Daphnia</taxon>
    </lineage>
</organism>
<reference evidence="3 4" key="1">
    <citation type="journal article" date="2011" name="Science">
        <title>The ecoresponsive genome of Daphnia pulex.</title>
        <authorList>
            <person name="Colbourne J.K."/>
            <person name="Pfrender M.E."/>
            <person name="Gilbert D."/>
            <person name="Thomas W.K."/>
            <person name="Tucker A."/>
            <person name="Oakley T.H."/>
            <person name="Tokishita S."/>
            <person name="Aerts A."/>
            <person name="Arnold G.J."/>
            <person name="Basu M.K."/>
            <person name="Bauer D.J."/>
            <person name="Caceres C.E."/>
            <person name="Carmel L."/>
            <person name="Casola C."/>
            <person name="Choi J.H."/>
            <person name="Detter J.C."/>
            <person name="Dong Q."/>
            <person name="Dusheyko S."/>
            <person name="Eads B.D."/>
            <person name="Frohlich T."/>
            <person name="Geiler-Samerotte K.A."/>
            <person name="Gerlach D."/>
            <person name="Hatcher P."/>
            <person name="Jogdeo S."/>
            <person name="Krijgsveld J."/>
            <person name="Kriventseva E.V."/>
            <person name="Kultz D."/>
            <person name="Laforsch C."/>
            <person name="Lindquist E."/>
            <person name="Lopez J."/>
            <person name="Manak J.R."/>
            <person name="Muller J."/>
            <person name="Pangilinan J."/>
            <person name="Patwardhan R.P."/>
            <person name="Pitluck S."/>
            <person name="Pritham E.J."/>
            <person name="Rechtsteiner A."/>
            <person name="Rho M."/>
            <person name="Rogozin I.B."/>
            <person name="Sakarya O."/>
            <person name="Salamov A."/>
            <person name="Schaack S."/>
            <person name="Shapiro H."/>
            <person name="Shiga Y."/>
            <person name="Skalitzky C."/>
            <person name="Smith Z."/>
            <person name="Souvorov A."/>
            <person name="Sung W."/>
            <person name="Tang Z."/>
            <person name="Tsuchiya D."/>
            <person name="Tu H."/>
            <person name="Vos H."/>
            <person name="Wang M."/>
            <person name="Wolf Y.I."/>
            <person name="Yamagata H."/>
            <person name="Yamada T."/>
            <person name="Ye Y."/>
            <person name="Shaw J.R."/>
            <person name="Andrews J."/>
            <person name="Crease T.J."/>
            <person name="Tang H."/>
            <person name="Lucas S.M."/>
            <person name="Robertson H.M."/>
            <person name="Bork P."/>
            <person name="Koonin E.V."/>
            <person name="Zdobnov E.M."/>
            <person name="Grigoriev I.V."/>
            <person name="Lynch M."/>
            <person name="Boore J.L."/>
        </authorList>
    </citation>
    <scope>NUCLEOTIDE SEQUENCE [LARGE SCALE GENOMIC DNA]</scope>
</reference>
<dbReference type="PANTHER" id="PTHR12411">
    <property type="entry name" value="CYSTEINE PROTEASE FAMILY C1-RELATED"/>
    <property type="match status" value="1"/>
</dbReference>
<accession>E9I697</accession>
<dbReference type="Pfam" id="PF00112">
    <property type="entry name" value="Peptidase_C1"/>
    <property type="match status" value="2"/>
</dbReference>
<evidence type="ECO:0000313" key="4">
    <source>
        <dbReference type="Proteomes" id="UP000000305"/>
    </source>
</evidence>
<dbReference type="AlphaFoldDB" id="E9I697"/>
<sequence length="155" mass="16703">CGSCWAIAACTALGARMSKECGRGYPLDERAVEDIMVNAQGSRGCQGGSLASAYRYACNTGLLTQQGRMRIRHAVNIAPTDRCEIKHAIASRGPVAAHMMEYPSLRKVTSDEVAWQPQPTELPINGHAVVLFGWDDLAGGWLVLNSWGGEWGNKG</sequence>
<dbReference type="STRING" id="6669.E9I697"/>
<evidence type="ECO:0000313" key="3">
    <source>
        <dbReference type="EMBL" id="EFX60484.1"/>
    </source>
</evidence>
<dbReference type="InterPro" id="IPR038765">
    <property type="entry name" value="Papain-like_cys_pep_sf"/>
</dbReference>
<dbReference type="GO" id="GO:0006508">
    <property type="term" value="P:proteolysis"/>
    <property type="evidence" value="ECO:0007669"/>
    <property type="project" value="InterPro"/>
</dbReference>
<dbReference type="OrthoDB" id="10063251at2759"/>
<evidence type="ECO:0000259" key="2">
    <source>
        <dbReference type="Pfam" id="PF00112"/>
    </source>
</evidence>
<feature type="domain" description="Peptidase C1A papain C-terminal" evidence="2">
    <location>
        <begin position="1"/>
        <end position="65"/>
    </location>
</feature>
<dbReference type="KEGG" id="dpx:DAPPUDRAFT_9835"/>